<keyword evidence="2" id="KW-1185">Reference proteome</keyword>
<evidence type="ECO:0000313" key="2">
    <source>
        <dbReference type="Proteomes" id="UP000708148"/>
    </source>
</evidence>
<comment type="caution">
    <text evidence="1">The sequence shown here is derived from an EMBL/GenBank/DDBJ whole genome shotgun (WGS) entry which is preliminary data.</text>
</comment>
<organism evidence="1 2">
    <name type="scientific">Ostreobium quekettii</name>
    <dbReference type="NCBI Taxonomy" id="121088"/>
    <lineage>
        <taxon>Eukaryota</taxon>
        <taxon>Viridiplantae</taxon>
        <taxon>Chlorophyta</taxon>
        <taxon>core chlorophytes</taxon>
        <taxon>Ulvophyceae</taxon>
        <taxon>TCBD clade</taxon>
        <taxon>Bryopsidales</taxon>
        <taxon>Ostreobineae</taxon>
        <taxon>Ostreobiaceae</taxon>
        <taxon>Ostreobium</taxon>
    </lineage>
</organism>
<evidence type="ECO:0000313" key="1">
    <source>
        <dbReference type="EMBL" id="CAD7699562.1"/>
    </source>
</evidence>
<dbReference type="Proteomes" id="UP000708148">
    <property type="component" value="Unassembled WGS sequence"/>
</dbReference>
<protein>
    <submittedName>
        <fullName evidence="1">Uncharacterized protein</fullName>
    </submittedName>
</protein>
<dbReference type="EMBL" id="CAJHUC010001055">
    <property type="protein sequence ID" value="CAD7699562.1"/>
    <property type="molecule type" value="Genomic_DNA"/>
</dbReference>
<gene>
    <name evidence="1" type="ORF">OSTQU699_LOCUS4920</name>
</gene>
<reference evidence="1" key="1">
    <citation type="submission" date="2020-12" db="EMBL/GenBank/DDBJ databases">
        <authorList>
            <person name="Iha C."/>
        </authorList>
    </citation>
    <scope>NUCLEOTIDE SEQUENCE</scope>
</reference>
<proteinExistence type="predicted"/>
<name>A0A8S1IWP9_9CHLO</name>
<accession>A0A8S1IWP9</accession>
<feature type="non-terminal residue" evidence="1">
    <location>
        <position position="1"/>
    </location>
</feature>
<sequence>MEVRLDWMPRIHPNWTGDFDDDHDVAVIVLPEEFHGVYSSEAFPNGIPVPRLADPILDIYPNVGVIVLWVTETGLRAAKFVVVDRKYCSEPSSESKDRDVGGNLLCIQSDSADVFEGLSGGPVLIYGDRTVSGATERLANLDLAVGVVSFHDQKWAKGRMAVSFVGASRLWIKEVEREVRL</sequence>
<dbReference type="InterPro" id="IPR043504">
    <property type="entry name" value="Peptidase_S1_PA_chymotrypsin"/>
</dbReference>
<dbReference type="SUPFAM" id="SSF50494">
    <property type="entry name" value="Trypsin-like serine proteases"/>
    <property type="match status" value="1"/>
</dbReference>
<dbReference type="InterPro" id="IPR009003">
    <property type="entry name" value="Peptidase_S1_PA"/>
</dbReference>
<dbReference type="AlphaFoldDB" id="A0A8S1IWP9"/>
<dbReference type="Gene3D" id="2.40.10.10">
    <property type="entry name" value="Trypsin-like serine proteases"/>
    <property type="match status" value="1"/>
</dbReference>